<keyword evidence="2" id="KW-0238">DNA-binding</keyword>
<dbReference type="PANTHER" id="PTHR43280:SF32">
    <property type="entry name" value="TRANSCRIPTIONAL REGULATORY PROTEIN"/>
    <property type="match status" value="1"/>
</dbReference>
<dbReference type="RefSeq" id="WP_035448396.1">
    <property type="nucleotide sequence ID" value="NZ_JNHN01000172.1"/>
</dbReference>
<dbReference type="GO" id="GO:0043565">
    <property type="term" value="F:sequence-specific DNA binding"/>
    <property type="evidence" value="ECO:0007669"/>
    <property type="project" value="InterPro"/>
</dbReference>
<dbReference type="PANTHER" id="PTHR43280">
    <property type="entry name" value="ARAC-FAMILY TRANSCRIPTIONAL REGULATOR"/>
    <property type="match status" value="1"/>
</dbReference>
<evidence type="ECO:0000256" key="2">
    <source>
        <dbReference type="ARBA" id="ARBA00023125"/>
    </source>
</evidence>
<reference evidence="5 6" key="1">
    <citation type="submission" date="2014-04" db="EMBL/GenBank/DDBJ databases">
        <authorList>
            <person name="Sears C."/>
            <person name="Carroll K."/>
            <person name="Sack B.R."/>
            <person name="Qadri F."/>
            <person name="Myers L.L."/>
            <person name="Chung G.-T."/>
            <person name="Escheverria P."/>
            <person name="Fraser C.M."/>
            <person name="Sadzewicz L."/>
            <person name="Shefchek K.A."/>
            <person name="Tallon L."/>
            <person name="Das S.P."/>
            <person name="Daugherty S."/>
            <person name="Mongodin E.F."/>
        </authorList>
    </citation>
    <scope>NUCLEOTIDE SEQUENCE [LARGE SCALE GENOMIC DNA]</scope>
    <source>
        <strain evidence="5 6">3978 T3 ii</strain>
    </source>
</reference>
<dbReference type="Proteomes" id="UP000028013">
    <property type="component" value="Unassembled WGS sequence"/>
</dbReference>
<evidence type="ECO:0000313" key="6">
    <source>
        <dbReference type="Proteomes" id="UP000028013"/>
    </source>
</evidence>
<comment type="caution">
    <text evidence="5">The sequence shown here is derived from an EMBL/GenBank/DDBJ whole genome shotgun (WGS) entry which is preliminary data.</text>
</comment>
<dbReference type="SUPFAM" id="SSF46689">
    <property type="entry name" value="Homeodomain-like"/>
    <property type="match status" value="1"/>
</dbReference>
<evidence type="ECO:0000256" key="1">
    <source>
        <dbReference type="ARBA" id="ARBA00023015"/>
    </source>
</evidence>
<dbReference type="PROSITE" id="PS01124">
    <property type="entry name" value="HTH_ARAC_FAMILY_2"/>
    <property type="match status" value="1"/>
</dbReference>
<dbReference type="Pfam" id="PF12833">
    <property type="entry name" value="HTH_18"/>
    <property type="match status" value="1"/>
</dbReference>
<dbReference type="PATRIC" id="fig|1339349.3.peg.2151"/>
<dbReference type="Gene3D" id="1.10.10.60">
    <property type="entry name" value="Homeodomain-like"/>
    <property type="match status" value="1"/>
</dbReference>
<protein>
    <submittedName>
        <fullName evidence="5">Helix-turn-helix domain protein</fullName>
    </submittedName>
</protein>
<keyword evidence="3" id="KW-0804">Transcription</keyword>
<dbReference type="EMBL" id="JNHN01000172">
    <property type="protein sequence ID" value="KDS51019.1"/>
    <property type="molecule type" value="Genomic_DNA"/>
</dbReference>
<dbReference type="SMART" id="SM00342">
    <property type="entry name" value="HTH_ARAC"/>
    <property type="match status" value="1"/>
</dbReference>
<name>A0A078S0G8_BACUN</name>
<dbReference type="GO" id="GO:0003700">
    <property type="term" value="F:DNA-binding transcription factor activity"/>
    <property type="evidence" value="ECO:0007669"/>
    <property type="project" value="InterPro"/>
</dbReference>
<evidence type="ECO:0000259" key="4">
    <source>
        <dbReference type="PROSITE" id="PS01124"/>
    </source>
</evidence>
<evidence type="ECO:0000313" key="5">
    <source>
        <dbReference type="EMBL" id="KDS51019.1"/>
    </source>
</evidence>
<dbReference type="InterPro" id="IPR009057">
    <property type="entry name" value="Homeodomain-like_sf"/>
</dbReference>
<dbReference type="AlphaFoldDB" id="A0A078S0G8"/>
<keyword evidence="1" id="KW-0805">Transcription regulation</keyword>
<evidence type="ECO:0000256" key="3">
    <source>
        <dbReference type="ARBA" id="ARBA00023163"/>
    </source>
</evidence>
<accession>A0A078S0G8</accession>
<proteinExistence type="predicted"/>
<feature type="domain" description="HTH araC/xylS-type" evidence="4">
    <location>
        <begin position="176"/>
        <end position="274"/>
    </location>
</feature>
<gene>
    <name evidence="5" type="ORF">M094_0918</name>
</gene>
<sequence length="285" mass="33255">MDYQLNTRLNGNIAMTSSYHERASLQRDKTLYKFIWVQSGTLTLEIDHISMRLEKDEIVTLTPLHHLEVKEVDGEYLTFVFNSNFYCIYGHDNEVSCNGFLFYGSSKVMRLALSAGQSSNLHDIVRIFRQESVIHDNLQEEMLRIVLKRFIITCTRIARQLFGVGQEKEKTFDIIRQYYVLVDRHFKEKKQVQDYADILCRSPKTLSNLFSACGLPSPLRVIHERIEAEAMRLLLYTRKSAKEISSILGFEDLPAFSRFFKKMTGESVSDYRKRVKREELPTVAE</sequence>
<organism evidence="5 6">
    <name type="scientific">Bacteroides uniformis str. 3978 T3 ii</name>
    <dbReference type="NCBI Taxonomy" id="1339349"/>
    <lineage>
        <taxon>Bacteria</taxon>
        <taxon>Pseudomonadati</taxon>
        <taxon>Bacteroidota</taxon>
        <taxon>Bacteroidia</taxon>
        <taxon>Bacteroidales</taxon>
        <taxon>Bacteroidaceae</taxon>
        <taxon>Bacteroides</taxon>
    </lineage>
</organism>
<dbReference type="InterPro" id="IPR018060">
    <property type="entry name" value="HTH_AraC"/>
</dbReference>